<keyword evidence="5" id="KW-0411">Iron-sulfur</keyword>
<evidence type="ECO:0000256" key="2">
    <source>
        <dbReference type="ARBA" id="ARBA00022723"/>
    </source>
</evidence>
<dbReference type="SUPFAM" id="SSF46548">
    <property type="entry name" value="alpha-helical ferredoxin"/>
    <property type="match status" value="1"/>
</dbReference>
<dbReference type="InterPro" id="IPR051460">
    <property type="entry name" value="HdrC_iron-sulfur_subunit"/>
</dbReference>
<evidence type="ECO:0000313" key="9">
    <source>
        <dbReference type="EMBL" id="MBP0617670.1"/>
    </source>
</evidence>
<dbReference type="InterPro" id="IPR017900">
    <property type="entry name" value="4Fe4S_Fe_S_CS"/>
</dbReference>
<evidence type="ECO:0000256" key="3">
    <source>
        <dbReference type="ARBA" id="ARBA00023002"/>
    </source>
</evidence>
<evidence type="ECO:0000256" key="4">
    <source>
        <dbReference type="ARBA" id="ARBA00023004"/>
    </source>
</evidence>
<feature type="transmembrane region" description="Helical" evidence="7">
    <location>
        <begin position="69"/>
        <end position="90"/>
    </location>
</feature>
<organism evidence="9 10">
    <name type="scientific">Jiella mangrovi</name>
    <dbReference type="NCBI Taxonomy" id="2821407"/>
    <lineage>
        <taxon>Bacteria</taxon>
        <taxon>Pseudomonadati</taxon>
        <taxon>Pseudomonadota</taxon>
        <taxon>Alphaproteobacteria</taxon>
        <taxon>Hyphomicrobiales</taxon>
        <taxon>Aurantimonadaceae</taxon>
        <taxon>Jiella</taxon>
    </lineage>
</organism>
<dbReference type="Gene3D" id="1.10.1060.10">
    <property type="entry name" value="Alpha-helical ferredoxin"/>
    <property type="match status" value="1"/>
</dbReference>
<feature type="transmembrane region" description="Helical" evidence="7">
    <location>
        <begin position="6"/>
        <end position="23"/>
    </location>
</feature>
<accession>A0ABS4BLR3</accession>
<dbReference type="InterPro" id="IPR009051">
    <property type="entry name" value="Helical_ferredxn"/>
</dbReference>
<dbReference type="Pfam" id="PF11982">
    <property type="entry name" value="DUF3483"/>
    <property type="match status" value="1"/>
</dbReference>
<gene>
    <name evidence="9" type="ORF">J6595_18960</name>
</gene>
<proteinExistence type="predicted"/>
<feature type="region of interest" description="Disordered" evidence="6">
    <location>
        <begin position="219"/>
        <end position="241"/>
    </location>
</feature>
<sequence>MTAAAFLPWLVVAMIAVAVVQIARRLFLWRRGKPATVDWLAGLKALPSRYLVDVHHVVDRDRSASKMHVPTAGGLVLASSLLVLGLVPAIAGSRAYWALVALAFLVMSAGVGLEARRRYPRALPRLSLGQWQRFPVLLGLFAGGGLLTSLLAALGNPLPALSFLTLIATATGGLALASTAATGPMRHALAGAAHLVAHPRPDRFGGGRSTGLRPLDLSVETPWSEKRREEPFEEEGPQKLGVETPSDFAWTRLLAFDACVQCGRCEAACPAFAAGQPLSPKHLIADLAAATAGGHVRPYAGQPYPNARETIGAAGLHAPIIAPDGMVHPDTLWSCTTCRACVEECPMMIEHVDAIVDLRRFQTLELGAVPLKAEEPLANFRGCDEPNGRALKERTDFAAGLALPRIADKGEADVLLWLGQAAYDLRGQRTLKALIQTLKSAGVDFAVLGDEERDCGDLARRLGDEATFQRLARANIAALSRYGFKRILTADPHALHVIRNEYPAFGGHYEVIHHTAFLAELVAAKRLAPAPLTGRAVTYHDPCYLGRYQGEVEAPRDLLDALGLERREMARSGKRSMCCGGGGGAPATDIPGDTRIPDIRMGQAMDTGARTVAVACPQCTAMLEGVTGERPEVKDVAELLWEALQAGERTNGPAVRELEPA</sequence>
<dbReference type="Proteomes" id="UP000678276">
    <property type="component" value="Unassembled WGS sequence"/>
</dbReference>
<evidence type="ECO:0000256" key="1">
    <source>
        <dbReference type="ARBA" id="ARBA00022485"/>
    </source>
</evidence>
<dbReference type="InterPro" id="IPR017896">
    <property type="entry name" value="4Fe4S_Fe-S-bd"/>
</dbReference>
<evidence type="ECO:0000259" key="8">
    <source>
        <dbReference type="PROSITE" id="PS51379"/>
    </source>
</evidence>
<keyword evidence="4" id="KW-0408">Iron</keyword>
<evidence type="ECO:0000313" key="10">
    <source>
        <dbReference type="Proteomes" id="UP000678276"/>
    </source>
</evidence>
<dbReference type="PROSITE" id="PS00198">
    <property type="entry name" value="4FE4S_FER_1"/>
    <property type="match status" value="1"/>
</dbReference>
<dbReference type="InterPro" id="IPR004017">
    <property type="entry name" value="Cys_rich_dom"/>
</dbReference>
<comment type="caution">
    <text evidence="9">The sequence shown here is derived from an EMBL/GenBank/DDBJ whole genome shotgun (WGS) entry which is preliminary data.</text>
</comment>
<dbReference type="InterPro" id="IPR021872">
    <property type="entry name" value="Csal_0991-like_N"/>
</dbReference>
<evidence type="ECO:0000256" key="7">
    <source>
        <dbReference type="SAM" id="Phobius"/>
    </source>
</evidence>
<dbReference type="PROSITE" id="PS51379">
    <property type="entry name" value="4FE4S_FER_2"/>
    <property type="match status" value="2"/>
</dbReference>
<keyword evidence="3" id="KW-0560">Oxidoreductase</keyword>
<keyword evidence="7" id="KW-1133">Transmembrane helix</keyword>
<keyword evidence="7" id="KW-0812">Transmembrane</keyword>
<dbReference type="EMBL" id="JAGJCF010000018">
    <property type="protein sequence ID" value="MBP0617670.1"/>
    <property type="molecule type" value="Genomic_DNA"/>
</dbReference>
<keyword evidence="10" id="KW-1185">Reference proteome</keyword>
<feature type="transmembrane region" description="Helical" evidence="7">
    <location>
        <begin position="96"/>
        <end position="113"/>
    </location>
</feature>
<feature type="domain" description="4Fe-4S ferredoxin-type" evidence="8">
    <location>
        <begin position="325"/>
        <end position="354"/>
    </location>
</feature>
<evidence type="ECO:0000256" key="5">
    <source>
        <dbReference type="ARBA" id="ARBA00023014"/>
    </source>
</evidence>
<dbReference type="PANTHER" id="PTHR43255">
    <property type="entry name" value="IRON-SULFUR-BINDING OXIDOREDUCTASE FADF-RELATED-RELATED"/>
    <property type="match status" value="1"/>
</dbReference>
<dbReference type="RefSeq" id="WP_209596658.1">
    <property type="nucleotide sequence ID" value="NZ_JAGJCF010000018.1"/>
</dbReference>
<keyword evidence="7" id="KW-0472">Membrane</keyword>
<evidence type="ECO:0000256" key="6">
    <source>
        <dbReference type="SAM" id="MobiDB-lite"/>
    </source>
</evidence>
<keyword evidence="2" id="KW-0479">Metal-binding</keyword>
<feature type="domain" description="4Fe-4S ferredoxin-type" evidence="8">
    <location>
        <begin position="250"/>
        <end position="280"/>
    </location>
</feature>
<feature type="transmembrane region" description="Helical" evidence="7">
    <location>
        <begin position="134"/>
        <end position="154"/>
    </location>
</feature>
<dbReference type="Pfam" id="PF13187">
    <property type="entry name" value="Fer4_9"/>
    <property type="match status" value="1"/>
</dbReference>
<reference evidence="9 10" key="1">
    <citation type="submission" date="2021-04" db="EMBL/GenBank/DDBJ databases">
        <title>Whole genome sequence of Jiella sp. KSK16Y-1.</title>
        <authorList>
            <person name="Tuo L."/>
        </authorList>
    </citation>
    <scope>NUCLEOTIDE SEQUENCE [LARGE SCALE GENOMIC DNA]</scope>
    <source>
        <strain evidence="9 10">KSK16Y-1</strain>
    </source>
</reference>
<dbReference type="PANTHER" id="PTHR43255:SF1">
    <property type="entry name" value="IRON-SULFUR-BINDING OXIDOREDUCTASE FADF-RELATED"/>
    <property type="match status" value="1"/>
</dbReference>
<keyword evidence="1" id="KW-0004">4Fe-4S</keyword>
<protein>
    <submittedName>
        <fullName evidence="9">DUF3483 domain-containing protein</fullName>
    </submittedName>
</protein>
<feature type="region of interest" description="Disordered" evidence="6">
    <location>
        <begin position="574"/>
        <end position="593"/>
    </location>
</feature>
<name>A0ABS4BLR3_9HYPH</name>
<dbReference type="Pfam" id="PF02754">
    <property type="entry name" value="CCG"/>
    <property type="match status" value="2"/>
</dbReference>